<keyword evidence="2" id="KW-0472">Membrane</keyword>
<reference evidence="3 4" key="1">
    <citation type="journal article" date="2015" name="Sci. Rep.">
        <title>The genome of Leishmania panamensis: insights into genomics of the L. (Viannia) subgenus.</title>
        <authorList>
            <person name="Llanes A."/>
            <person name="Restrepo C.M."/>
            <person name="Vecchio G.D."/>
            <person name="Anguizola F.J."/>
            <person name="Lleonart R."/>
        </authorList>
    </citation>
    <scope>NUCLEOTIDE SEQUENCE [LARGE SCALE GENOMIC DNA]</scope>
    <source>
        <strain evidence="3 4">MHOM/PA/94/PSC-1</strain>
    </source>
</reference>
<dbReference type="eggNOG" id="ENOG502SGQK">
    <property type="taxonomic scope" value="Eukaryota"/>
</dbReference>
<dbReference type="Proteomes" id="UP000063063">
    <property type="component" value="Chromosome 20"/>
</dbReference>
<gene>
    <name evidence="3" type="ORF">LPMP_202170</name>
</gene>
<evidence type="ECO:0000313" key="4">
    <source>
        <dbReference type="Proteomes" id="UP000063063"/>
    </source>
</evidence>
<accession>A0A088S813</accession>
<keyword evidence="4" id="KW-1185">Reference proteome</keyword>
<protein>
    <submittedName>
        <fullName evidence="3">Uncharacterized protein</fullName>
    </submittedName>
</protein>
<dbReference type="KEGG" id="lpan:LPMP_202170"/>
<feature type="compositionally biased region" description="Low complexity" evidence="1">
    <location>
        <begin position="160"/>
        <end position="181"/>
    </location>
</feature>
<evidence type="ECO:0000256" key="2">
    <source>
        <dbReference type="SAM" id="Phobius"/>
    </source>
</evidence>
<dbReference type="OrthoDB" id="267606at2759"/>
<keyword evidence="2" id="KW-0812">Transmembrane</keyword>
<organism evidence="3 4">
    <name type="scientific">Leishmania panamensis</name>
    <dbReference type="NCBI Taxonomy" id="5679"/>
    <lineage>
        <taxon>Eukaryota</taxon>
        <taxon>Discoba</taxon>
        <taxon>Euglenozoa</taxon>
        <taxon>Kinetoplastea</taxon>
        <taxon>Metakinetoplastina</taxon>
        <taxon>Trypanosomatida</taxon>
        <taxon>Trypanosomatidae</taxon>
        <taxon>Leishmaniinae</taxon>
        <taxon>Leishmania</taxon>
        <taxon>Leishmania guyanensis species complex</taxon>
    </lineage>
</organism>
<dbReference type="RefSeq" id="XP_010698418.1">
    <property type="nucleotide sequence ID" value="XM_010700116.1"/>
</dbReference>
<dbReference type="GeneID" id="22574426"/>
<dbReference type="VEuPathDB" id="TriTrypDB:LPMP_202170"/>
<proteinExistence type="predicted"/>
<dbReference type="PANTHER" id="PTHR39668:SF2">
    <property type="match status" value="1"/>
</dbReference>
<sequence>MPASSSSATAAQVLMHAMVSSSSSRRRLRLVLGTFCILNAFTAFLFAWMMSTEQTSFALTAARRRWNLRERSNATCKAGVYYVVIGLMLLVDRLSRTIAVIVQLGVRFVRAGCSLILRWLLWCARVIPASRGRGLLLRRFVTRSAGALPENYRVLLQSNSSARPPRSPPSAAVPATGAARAPSSHRLLPRIAGIHLGSSLQGAQASSTLETLADLERDRRPRNATASPPSIRLRSS</sequence>
<evidence type="ECO:0000256" key="1">
    <source>
        <dbReference type="SAM" id="MobiDB-lite"/>
    </source>
</evidence>
<feature type="region of interest" description="Disordered" evidence="1">
    <location>
        <begin position="158"/>
        <end position="181"/>
    </location>
</feature>
<dbReference type="AlphaFoldDB" id="A0A088S813"/>
<feature type="transmembrane region" description="Helical" evidence="2">
    <location>
        <begin position="31"/>
        <end position="51"/>
    </location>
</feature>
<dbReference type="EMBL" id="CP009389">
    <property type="protein sequence ID" value="AIN97711.1"/>
    <property type="molecule type" value="Genomic_DNA"/>
</dbReference>
<feature type="compositionally biased region" description="Polar residues" evidence="1">
    <location>
        <begin position="224"/>
        <end position="236"/>
    </location>
</feature>
<keyword evidence="2" id="KW-1133">Transmembrane helix</keyword>
<feature type="region of interest" description="Disordered" evidence="1">
    <location>
        <begin position="212"/>
        <end position="236"/>
    </location>
</feature>
<name>A0A088S813_LEIPA</name>
<evidence type="ECO:0000313" key="3">
    <source>
        <dbReference type="EMBL" id="AIN97711.1"/>
    </source>
</evidence>
<dbReference type="PANTHER" id="PTHR39668">
    <property type="entry name" value="HYPOTHETICAL TRANSMEMBRANE PROTEIN L6586.03-RELATED"/>
    <property type="match status" value="1"/>
</dbReference>